<evidence type="ECO:0000313" key="1">
    <source>
        <dbReference type="EMBL" id="JAH87091.1"/>
    </source>
</evidence>
<sequence>MMLLGGFGHPSFAFFLAASSSKHCHSRTFRPQL</sequence>
<reference evidence="1" key="1">
    <citation type="submission" date="2014-11" db="EMBL/GenBank/DDBJ databases">
        <authorList>
            <person name="Amaro Gonzalez C."/>
        </authorList>
    </citation>
    <scope>NUCLEOTIDE SEQUENCE</scope>
</reference>
<protein>
    <submittedName>
        <fullName evidence="1">Uncharacterized protein</fullName>
    </submittedName>
</protein>
<accession>A0A0E9W9V6</accession>
<proteinExistence type="predicted"/>
<reference evidence="1" key="2">
    <citation type="journal article" date="2015" name="Fish Shellfish Immunol.">
        <title>Early steps in the European eel (Anguilla anguilla)-Vibrio vulnificus interaction in the gills: Role of the RtxA13 toxin.</title>
        <authorList>
            <person name="Callol A."/>
            <person name="Pajuelo D."/>
            <person name="Ebbesson L."/>
            <person name="Teles M."/>
            <person name="MacKenzie S."/>
            <person name="Amaro C."/>
        </authorList>
    </citation>
    <scope>NUCLEOTIDE SEQUENCE</scope>
</reference>
<dbReference type="AlphaFoldDB" id="A0A0E9W9V6"/>
<dbReference type="EMBL" id="GBXM01021486">
    <property type="protein sequence ID" value="JAH87091.1"/>
    <property type="molecule type" value="Transcribed_RNA"/>
</dbReference>
<name>A0A0E9W9V6_ANGAN</name>
<organism evidence="1">
    <name type="scientific">Anguilla anguilla</name>
    <name type="common">European freshwater eel</name>
    <name type="synonym">Muraena anguilla</name>
    <dbReference type="NCBI Taxonomy" id="7936"/>
    <lineage>
        <taxon>Eukaryota</taxon>
        <taxon>Metazoa</taxon>
        <taxon>Chordata</taxon>
        <taxon>Craniata</taxon>
        <taxon>Vertebrata</taxon>
        <taxon>Euteleostomi</taxon>
        <taxon>Actinopterygii</taxon>
        <taxon>Neopterygii</taxon>
        <taxon>Teleostei</taxon>
        <taxon>Anguilliformes</taxon>
        <taxon>Anguillidae</taxon>
        <taxon>Anguilla</taxon>
    </lineage>
</organism>